<sequence length="54" mass="5893">ERSPLTLSSFPSPYPSNQLLGCGEGLGISICYEKPTNHLKKFSIPLPLPSFLNC</sequence>
<name>J3MK39_ORYBR</name>
<dbReference type="HOGENOM" id="CLU_3056655_0_0_1"/>
<dbReference type="Gramene" id="OB07G17710.1">
    <property type="protein sequence ID" value="OB07G17710.1"/>
    <property type="gene ID" value="OB07G17710"/>
</dbReference>
<reference evidence="1" key="1">
    <citation type="journal article" date="2013" name="Nat. Commun.">
        <title>Whole-genome sequencing of Oryza brachyantha reveals mechanisms underlying Oryza genome evolution.</title>
        <authorList>
            <person name="Chen J."/>
            <person name="Huang Q."/>
            <person name="Gao D."/>
            <person name="Wang J."/>
            <person name="Lang Y."/>
            <person name="Liu T."/>
            <person name="Li B."/>
            <person name="Bai Z."/>
            <person name="Luis Goicoechea J."/>
            <person name="Liang C."/>
            <person name="Chen C."/>
            <person name="Zhang W."/>
            <person name="Sun S."/>
            <person name="Liao Y."/>
            <person name="Zhang X."/>
            <person name="Yang L."/>
            <person name="Song C."/>
            <person name="Wang M."/>
            <person name="Shi J."/>
            <person name="Liu G."/>
            <person name="Liu J."/>
            <person name="Zhou H."/>
            <person name="Zhou W."/>
            <person name="Yu Q."/>
            <person name="An N."/>
            <person name="Chen Y."/>
            <person name="Cai Q."/>
            <person name="Wang B."/>
            <person name="Liu B."/>
            <person name="Min J."/>
            <person name="Huang Y."/>
            <person name="Wu H."/>
            <person name="Li Z."/>
            <person name="Zhang Y."/>
            <person name="Yin Y."/>
            <person name="Song W."/>
            <person name="Jiang J."/>
            <person name="Jackson S.A."/>
            <person name="Wing R.A."/>
            <person name="Wang J."/>
            <person name="Chen M."/>
        </authorList>
    </citation>
    <scope>NUCLEOTIDE SEQUENCE [LARGE SCALE GENOMIC DNA]</scope>
    <source>
        <strain evidence="1">cv. IRGC 101232</strain>
    </source>
</reference>
<dbReference type="EnsemblPlants" id="OB07G17710.1">
    <property type="protein sequence ID" value="OB07G17710.1"/>
    <property type="gene ID" value="OB07G17710"/>
</dbReference>
<evidence type="ECO:0000313" key="2">
    <source>
        <dbReference type="Proteomes" id="UP000006038"/>
    </source>
</evidence>
<proteinExistence type="predicted"/>
<dbReference type="Proteomes" id="UP000006038">
    <property type="component" value="Chromosome 7"/>
</dbReference>
<protein>
    <submittedName>
        <fullName evidence="1">Uncharacterized protein</fullName>
    </submittedName>
</protein>
<organism evidence="1">
    <name type="scientific">Oryza brachyantha</name>
    <name type="common">malo sina</name>
    <dbReference type="NCBI Taxonomy" id="4533"/>
    <lineage>
        <taxon>Eukaryota</taxon>
        <taxon>Viridiplantae</taxon>
        <taxon>Streptophyta</taxon>
        <taxon>Embryophyta</taxon>
        <taxon>Tracheophyta</taxon>
        <taxon>Spermatophyta</taxon>
        <taxon>Magnoliopsida</taxon>
        <taxon>Liliopsida</taxon>
        <taxon>Poales</taxon>
        <taxon>Poaceae</taxon>
        <taxon>BOP clade</taxon>
        <taxon>Oryzoideae</taxon>
        <taxon>Oryzeae</taxon>
        <taxon>Oryzinae</taxon>
        <taxon>Oryza</taxon>
    </lineage>
</organism>
<keyword evidence="2" id="KW-1185">Reference proteome</keyword>
<reference evidence="1" key="2">
    <citation type="submission" date="2013-04" db="UniProtKB">
        <authorList>
            <consortium name="EnsemblPlants"/>
        </authorList>
    </citation>
    <scope>IDENTIFICATION</scope>
</reference>
<dbReference type="AlphaFoldDB" id="J3MK39"/>
<evidence type="ECO:0000313" key="1">
    <source>
        <dbReference type="EnsemblPlants" id="OB07G17710.1"/>
    </source>
</evidence>
<accession>J3MK39</accession>